<dbReference type="HOGENOM" id="CLU_023843_0_1_10"/>
<dbReference type="PANTHER" id="PTHR47529">
    <property type="entry name" value="PEPTIDYL-PROLYL CIS-TRANS ISOMERASE D"/>
    <property type="match status" value="1"/>
</dbReference>
<proteinExistence type="inferred from homology"/>
<protein>
    <recommendedName>
        <fullName evidence="9">Periplasmic chaperone PpiD</fullName>
    </recommendedName>
    <alternativeName>
        <fullName evidence="10">Periplasmic folding chaperone</fullName>
    </alternativeName>
</protein>
<dbReference type="GO" id="GO:0003755">
    <property type="term" value="F:peptidyl-prolyl cis-trans isomerase activity"/>
    <property type="evidence" value="ECO:0007669"/>
    <property type="project" value="InterPro"/>
</dbReference>
<keyword evidence="3" id="KW-0997">Cell inner membrane</keyword>
<gene>
    <name evidence="15" type="ordered locus">Aasi_0039</name>
</gene>
<evidence type="ECO:0000256" key="8">
    <source>
        <dbReference type="ARBA" id="ARBA00038408"/>
    </source>
</evidence>
<dbReference type="AlphaFoldDB" id="B3EU75"/>
<evidence type="ECO:0000256" key="5">
    <source>
        <dbReference type="ARBA" id="ARBA00022989"/>
    </source>
</evidence>
<feature type="domain" description="PpiC" evidence="13">
    <location>
        <begin position="358"/>
        <end position="443"/>
    </location>
</feature>
<comment type="similarity">
    <text evidence="8">Belongs to the PpiD chaperone family.</text>
</comment>
<keyword evidence="6 12" id="KW-0472">Membrane</keyword>
<dbReference type="RefSeq" id="WP_012472267.1">
    <property type="nucleotide sequence ID" value="NC_010830.1"/>
</dbReference>
<dbReference type="PANTHER" id="PTHR47529:SF1">
    <property type="entry name" value="PERIPLASMIC CHAPERONE PPID"/>
    <property type="match status" value="1"/>
</dbReference>
<evidence type="ECO:0000256" key="2">
    <source>
        <dbReference type="ARBA" id="ARBA00022475"/>
    </source>
</evidence>
<sequence length="597" mass="67847">MALIGKIRERTRLLIVVVSIGLLFFIARELFGLNPLTSNNSPIIGKVAGKEVTLREFQDRLDDLQHNFLMHYGQSPDEEENTTLRKQAWRQLTNEIIYDKVCKDLGITVGSDELVDMVQGTHIHPDLKAAFTNRETKEFNKKDLLAYLQSLAQVPANNQRHWHTLERILAASRCQDKFNQLMDQSVFVNSLEAQHQFNINNTTLDIQYLYVPYKSIKKESTSITDAMLKEYLAKHTADYQVEESKHIRYVTFPIVASKNDKLAFQKELQKLKEDFANTQEASAFASIHTDTDPTLVYLQCTEKDLPAPLVEHKNTLKKGMVVGPLAIGKDYKFYKVVNLVDATPKKYELVVIEKRLAPSDETKEKIFRKADDFASQVTNKAQFETQVAKYSLQVQEAKVGKDDTDINKLTNARELVRWLYNSAKVGQVSSIFELTNNYVIAMVASHTHAGTASLDEVKKDVKQKAINEQRVKIITEKLQPIANLPLEELAKQYGGEAKIFTVPQVKFSANTLQGIGSAPKTISQAFSLQPGQRSKIIADLSGIVVLDVIQHQTSKLPDSWQGNKVEQARLERFKQVYQLSKALGKLANTQDYRYRYY</sequence>
<evidence type="ECO:0000313" key="16">
    <source>
        <dbReference type="Proteomes" id="UP000001227"/>
    </source>
</evidence>
<evidence type="ECO:0000256" key="12">
    <source>
        <dbReference type="SAM" id="Phobius"/>
    </source>
</evidence>
<feature type="transmembrane region" description="Helical" evidence="12">
    <location>
        <begin position="12"/>
        <end position="31"/>
    </location>
</feature>
<keyword evidence="4 12" id="KW-0812">Transmembrane</keyword>
<evidence type="ECO:0000259" key="14">
    <source>
        <dbReference type="Pfam" id="PF13145"/>
    </source>
</evidence>
<evidence type="ECO:0000256" key="7">
    <source>
        <dbReference type="ARBA" id="ARBA00023186"/>
    </source>
</evidence>
<dbReference type="Gene3D" id="3.10.50.40">
    <property type="match status" value="1"/>
</dbReference>
<dbReference type="SUPFAM" id="SSF54534">
    <property type="entry name" value="FKBP-like"/>
    <property type="match status" value="1"/>
</dbReference>
<keyword evidence="5 12" id="KW-1133">Transmembrane helix</keyword>
<reference evidence="15 16" key="1">
    <citation type="journal article" date="2010" name="J. Bacteriol.">
        <title>The genome of the amoeba symbiont 'Candidatus Amoebophilus asiaticus' reveals common mechanisms for host cell interaction among amoeba-associated bacteria.</title>
        <authorList>
            <person name="Schmitz-Esser S."/>
            <person name="Tischler P."/>
            <person name="Arnold R."/>
            <person name="Montanaro J."/>
            <person name="Wagner M."/>
            <person name="Rattei T."/>
            <person name="Horn M."/>
        </authorList>
    </citation>
    <scope>NUCLEOTIDE SEQUENCE [LARGE SCALE GENOMIC DNA]</scope>
    <source>
        <strain evidence="15 16">5a2</strain>
    </source>
</reference>
<evidence type="ECO:0000259" key="13">
    <source>
        <dbReference type="Pfam" id="PF00639"/>
    </source>
</evidence>
<feature type="domain" description="PpiC" evidence="14">
    <location>
        <begin position="223"/>
        <end position="348"/>
    </location>
</feature>
<dbReference type="Pfam" id="PF13145">
    <property type="entry name" value="Rotamase_2"/>
    <property type="match status" value="1"/>
</dbReference>
<dbReference type="GO" id="GO:0005886">
    <property type="term" value="C:plasma membrane"/>
    <property type="evidence" value="ECO:0007669"/>
    <property type="project" value="UniProtKB-SubCell"/>
</dbReference>
<comment type="subcellular location">
    <subcellularLocation>
        <location evidence="1">Cell inner membrane</location>
        <topology evidence="1">Single-pass type II membrane protein</topology>
        <orientation evidence="1">Periplasmic side</orientation>
    </subcellularLocation>
</comment>
<name>B3EU75_AMOA5</name>
<dbReference type="InterPro" id="IPR027304">
    <property type="entry name" value="Trigger_fact/SurA_dom_sf"/>
</dbReference>
<evidence type="ECO:0000256" key="6">
    <source>
        <dbReference type="ARBA" id="ARBA00023136"/>
    </source>
</evidence>
<dbReference type="KEGG" id="aas:Aasi_0039"/>
<dbReference type="Pfam" id="PF00639">
    <property type="entry name" value="Rotamase"/>
    <property type="match status" value="1"/>
</dbReference>
<dbReference type="Proteomes" id="UP000001227">
    <property type="component" value="Chromosome"/>
</dbReference>
<evidence type="ECO:0000256" key="4">
    <source>
        <dbReference type="ARBA" id="ARBA00022692"/>
    </source>
</evidence>
<dbReference type="SUPFAM" id="SSF109998">
    <property type="entry name" value="Triger factor/SurA peptide-binding domain-like"/>
    <property type="match status" value="1"/>
</dbReference>
<keyword evidence="2" id="KW-1003">Cell membrane</keyword>
<evidence type="ECO:0000313" key="15">
    <source>
        <dbReference type="EMBL" id="ACE05494.1"/>
    </source>
</evidence>
<dbReference type="STRING" id="452471.Aasi_0039"/>
<accession>B3EU75</accession>
<evidence type="ECO:0000256" key="3">
    <source>
        <dbReference type="ARBA" id="ARBA00022519"/>
    </source>
</evidence>
<evidence type="ECO:0000256" key="11">
    <source>
        <dbReference type="SAM" id="Coils"/>
    </source>
</evidence>
<evidence type="ECO:0000256" key="9">
    <source>
        <dbReference type="ARBA" id="ARBA00040743"/>
    </source>
</evidence>
<keyword evidence="11" id="KW-0175">Coiled coil</keyword>
<dbReference type="Pfam" id="PF13623">
    <property type="entry name" value="SurA_N_2"/>
    <property type="match status" value="1"/>
</dbReference>
<dbReference type="InterPro" id="IPR052029">
    <property type="entry name" value="PpiD_chaperone"/>
</dbReference>
<feature type="coiled-coil region" evidence="11">
    <location>
        <begin position="254"/>
        <end position="281"/>
    </location>
</feature>
<dbReference type="InterPro" id="IPR000297">
    <property type="entry name" value="PPIase_PpiC"/>
</dbReference>
<keyword evidence="7" id="KW-0143">Chaperone</keyword>
<keyword evidence="16" id="KW-1185">Reference proteome</keyword>
<dbReference type="InterPro" id="IPR046357">
    <property type="entry name" value="PPIase_dom_sf"/>
</dbReference>
<organism evidence="15 16">
    <name type="scientific">Amoebophilus asiaticus (strain 5a2)</name>
    <dbReference type="NCBI Taxonomy" id="452471"/>
    <lineage>
        <taxon>Bacteria</taxon>
        <taxon>Pseudomonadati</taxon>
        <taxon>Bacteroidota</taxon>
        <taxon>Cytophagia</taxon>
        <taxon>Cytophagales</taxon>
        <taxon>Amoebophilaceae</taxon>
        <taxon>Candidatus Amoebophilus</taxon>
    </lineage>
</organism>
<dbReference type="eggNOG" id="COG0760">
    <property type="taxonomic scope" value="Bacteria"/>
</dbReference>
<evidence type="ECO:0000256" key="10">
    <source>
        <dbReference type="ARBA" id="ARBA00042775"/>
    </source>
</evidence>
<dbReference type="OrthoDB" id="9812372at2"/>
<dbReference type="EMBL" id="CP001102">
    <property type="protein sequence ID" value="ACE05494.1"/>
    <property type="molecule type" value="Genomic_DNA"/>
</dbReference>
<evidence type="ECO:0000256" key="1">
    <source>
        <dbReference type="ARBA" id="ARBA00004382"/>
    </source>
</evidence>